<reference evidence="2" key="1">
    <citation type="journal article" date="2023" name="G3 (Bethesda)">
        <title>Genome assembly and association tests identify interacting loci associated with vigor, precocity, and sex in interspecific pistachio rootstocks.</title>
        <authorList>
            <person name="Palmer W."/>
            <person name="Jacygrad E."/>
            <person name="Sagayaradj S."/>
            <person name="Cavanaugh K."/>
            <person name="Han R."/>
            <person name="Bertier L."/>
            <person name="Beede B."/>
            <person name="Kafkas S."/>
            <person name="Golino D."/>
            <person name="Preece J."/>
            <person name="Michelmore R."/>
        </authorList>
    </citation>
    <scope>NUCLEOTIDE SEQUENCE [LARGE SCALE GENOMIC DNA]</scope>
</reference>
<evidence type="ECO:0000313" key="2">
    <source>
        <dbReference type="Proteomes" id="UP001163603"/>
    </source>
</evidence>
<comment type="caution">
    <text evidence="1">The sequence shown here is derived from an EMBL/GenBank/DDBJ whole genome shotgun (WGS) entry which is preliminary data.</text>
</comment>
<organism evidence="1 2">
    <name type="scientific">Pistacia integerrima</name>
    <dbReference type="NCBI Taxonomy" id="434235"/>
    <lineage>
        <taxon>Eukaryota</taxon>
        <taxon>Viridiplantae</taxon>
        <taxon>Streptophyta</taxon>
        <taxon>Embryophyta</taxon>
        <taxon>Tracheophyta</taxon>
        <taxon>Spermatophyta</taxon>
        <taxon>Magnoliopsida</taxon>
        <taxon>eudicotyledons</taxon>
        <taxon>Gunneridae</taxon>
        <taxon>Pentapetalae</taxon>
        <taxon>rosids</taxon>
        <taxon>malvids</taxon>
        <taxon>Sapindales</taxon>
        <taxon>Anacardiaceae</taxon>
        <taxon>Pistacia</taxon>
    </lineage>
</organism>
<keyword evidence="2" id="KW-1185">Reference proteome</keyword>
<dbReference type="Proteomes" id="UP001163603">
    <property type="component" value="Chromosome 7"/>
</dbReference>
<gene>
    <name evidence="1" type="ORF">Pint_25571</name>
</gene>
<sequence length="107" mass="12647">MSLPLHRHHHFHHCQPYHKDSNNRHCQQPSTSTNPPTLHLFALIAPYHCHRTPPLLSPDSHPIVFPTKKKRKTTFGICWLDLKLLHLFVKRNGDFCKLHLPQKRLCR</sequence>
<dbReference type="EMBL" id="CM047742">
    <property type="protein sequence ID" value="KAJ0035119.1"/>
    <property type="molecule type" value="Genomic_DNA"/>
</dbReference>
<accession>A0ACC0YFQ8</accession>
<evidence type="ECO:0000313" key="1">
    <source>
        <dbReference type="EMBL" id="KAJ0035119.1"/>
    </source>
</evidence>
<proteinExistence type="predicted"/>
<protein>
    <submittedName>
        <fullName evidence="1">Uncharacterized protein</fullName>
    </submittedName>
</protein>
<name>A0ACC0YFQ8_9ROSI</name>